<keyword evidence="9" id="KW-1185">Reference proteome</keyword>
<evidence type="ECO:0000256" key="5">
    <source>
        <dbReference type="ARBA" id="ARBA00023242"/>
    </source>
</evidence>
<dbReference type="InterPro" id="IPR003511">
    <property type="entry name" value="HORMA_dom"/>
</dbReference>
<dbReference type="HOGENOM" id="CLU_072097_0_0_1"/>
<feature type="domain" description="HORMA" evidence="7">
    <location>
        <begin position="34"/>
        <end position="223"/>
    </location>
</feature>
<reference evidence="8" key="2">
    <citation type="submission" date="2014-02" db="EMBL/GenBank/DDBJ databases">
        <title>Complete DNA sequence of /Kuraishia capsulata/ illustrates novel genomic features among budding yeasts (/Saccharomycotina/).</title>
        <authorList>
            <person name="Morales L."/>
            <person name="Noel B."/>
            <person name="Porcel B."/>
            <person name="Marcet-Houben M."/>
            <person name="Hullo M-F."/>
            <person name="Sacerdot C."/>
            <person name="Tekaia F."/>
            <person name="Leh-Louis V."/>
            <person name="Despons L."/>
            <person name="Khanna V."/>
            <person name="Aury J-M."/>
            <person name="Barbe V."/>
            <person name="Couloux A."/>
            <person name="Labadie K."/>
            <person name="Pelletier E."/>
            <person name="Souciet J-L."/>
            <person name="Boekhout T."/>
            <person name="Gabaldon T."/>
            <person name="Wincker P."/>
            <person name="Dujon B."/>
        </authorList>
    </citation>
    <scope>NUCLEOTIDE SEQUENCE</scope>
    <source>
        <strain evidence="8">CBS 1993</strain>
    </source>
</reference>
<dbReference type="Pfam" id="PF02301">
    <property type="entry name" value="HORMA"/>
    <property type="match status" value="1"/>
</dbReference>
<protein>
    <recommendedName>
        <fullName evidence="7">HORMA domain-containing protein</fullName>
    </recommendedName>
</protein>
<dbReference type="PANTHER" id="PTHR11842:SF11">
    <property type="entry name" value="MITOTIC SPINDLE ASSEMBLY CHECKPOINT PROTEIN MAD2A"/>
    <property type="match status" value="1"/>
</dbReference>
<dbReference type="GO" id="GO:0007094">
    <property type="term" value="P:mitotic spindle assembly checkpoint signaling"/>
    <property type="evidence" value="ECO:0007669"/>
    <property type="project" value="TreeGrafter"/>
</dbReference>
<keyword evidence="4" id="KW-0498">Mitosis</keyword>
<evidence type="ECO:0000313" key="8">
    <source>
        <dbReference type="EMBL" id="CDK30032.1"/>
    </source>
</evidence>
<evidence type="ECO:0000256" key="4">
    <source>
        <dbReference type="ARBA" id="ARBA00022776"/>
    </source>
</evidence>
<evidence type="ECO:0000256" key="3">
    <source>
        <dbReference type="ARBA" id="ARBA00022618"/>
    </source>
</evidence>
<keyword evidence="3" id="KW-0132">Cell division</keyword>
<dbReference type="Proteomes" id="UP000019384">
    <property type="component" value="Unassembled WGS sequence"/>
</dbReference>
<dbReference type="PANTHER" id="PTHR11842">
    <property type="entry name" value="MITOTIC SPINDLE ASSEMBLY CHECKPOINT PROTEIN MAD2"/>
    <property type="match status" value="1"/>
</dbReference>
<evidence type="ECO:0000259" key="7">
    <source>
        <dbReference type="PROSITE" id="PS50815"/>
    </source>
</evidence>
<dbReference type="GeneID" id="34523399"/>
<proteinExistence type="inferred from homology"/>
<organism evidence="8 9">
    <name type="scientific">Kuraishia capsulata CBS 1993</name>
    <dbReference type="NCBI Taxonomy" id="1382522"/>
    <lineage>
        <taxon>Eukaryota</taxon>
        <taxon>Fungi</taxon>
        <taxon>Dikarya</taxon>
        <taxon>Ascomycota</taxon>
        <taxon>Saccharomycotina</taxon>
        <taxon>Pichiomycetes</taxon>
        <taxon>Pichiales</taxon>
        <taxon>Pichiaceae</taxon>
        <taxon>Kuraishia</taxon>
    </lineage>
</organism>
<dbReference type="Gene3D" id="3.30.900.10">
    <property type="entry name" value="HORMA domain"/>
    <property type="match status" value="1"/>
</dbReference>
<evidence type="ECO:0000256" key="1">
    <source>
        <dbReference type="ARBA" id="ARBA00004123"/>
    </source>
</evidence>
<dbReference type="GO" id="GO:0000776">
    <property type="term" value="C:kinetochore"/>
    <property type="evidence" value="ECO:0007669"/>
    <property type="project" value="TreeGrafter"/>
</dbReference>
<dbReference type="PROSITE" id="PS50815">
    <property type="entry name" value="HORMA"/>
    <property type="match status" value="1"/>
</dbReference>
<dbReference type="GO" id="GO:0051301">
    <property type="term" value="P:cell division"/>
    <property type="evidence" value="ECO:0007669"/>
    <property type="project" value="UniProtKB-KW"/>
</dbReference>
<dbReference type="EMBL" id="HG793131">
    <property type="protein sequence ID" value="CDK30032.1"/>
    <property type="molecule type" value="Genomic_DNA"/>
</dbReference>
<dbReference type="AlphaFoldDB" id="W6MVP2"/>
<dbReference type="GO" id="GO:0005737">
    <property type="term" value="C:cytoplasm"/>
    <property type="evidence" value="ECO:0007669"/>
    <property type="project" value="TreeGrafter"/>
</dbReference>
<evidence type="ECO:0000313" key="9">
    <source>
        <dbReference type="Proteomes" id="UP000019384"/>
    </source>
</evidence>
<name>W6MVP2_9ASCO</name>
<accession>W6MVP2</accession>
<dbReference type="InterPro" id="IPR036570">
    <property type="entry name" value="HORMA_dom_sf"/>
</dbReference>
<dbReference type="RefSeq" id="XP_022462011.1">
    <property type="nucleotide sequence ID" value="XM_022605085.1"/>
</dbReference>
<comment type="similarity">
    <text evidence="2">Belongs to the MAD2 family.</text>
</comment>
<keyword evidence="6" id="KW-0131">Cell cycle</keyword>
<dbReference type="OrthoDB" id="1806at2759"/>
<sequence length="228" mass="26099">MDSTRNSPNVVELRGSSRIVSDFFGKLQDPMGPFWIQSITDFFSEYSIHSILYQRGIYPAEDFQVRKKYGLNMMVSINEEVNAYVKKIMSQLQKWIKSGGLSKLVIVISSKDSGKVVERWQFDVKIAEKQETSHDQEEPRPKLKEEVQREIQTVIRQITAAVTFLPQLDNGDHSFNVLVYTDGESVVPNEWIDSDPKDVEGDNVENVNFRNFSTDKHKVGALVSYSLT</sequence>
<dbReference type="GO" id="GO:0005654">
    <property type="term" value="C:nucleoplasm"/>
    <property type="evidence" value="ECO:0007669"/>
    <property type="project" value="TreeGrafter"/>
</dbReference>
<keyword evidence="5" id="KW-0539">Nucleus</keyword>
<comment type="subcellular location">
    <subcellularLocation>
        <location evidence="1">Nucleus</location>
    </subcellularLocation>
</comment>
<evidence type="ECO:0000256" key="2">
    <source>
        <dbReference type="ARBA" id="ARBA00010348"/>
    </source>
</evidence>
<dbReference type="SUPFAM" id="SSF56019">
    <property type="entry name" value="The spindle assembly checkpoint protein mad2"/>
    <property type="match status" value="1"/>
</dbReference>
<dbReference type="STRING" id="1382522.W6MVP2"/>
<evidence type="ECO:0000256" key="6">
    <source>
        <dbReference type="ARBA" id="ARBA00023306"/>
    </source>
</evidence>
<reference evidence="8" key="1">
    <citation type="submission" date="2013-12" db="EMBL/GenBank/DDBJ databases">
        <authorList>
            <person name="Genoscope - CEA"/>
        </authorList>
    </citation>
    <scope>NUCLEOTIDE SEQUENCE</scope>
    <source>
        <strain evidence="8">CBS 1993</strain>
    </source>
</reference>
<gene>
    <name evidence="8" type="ORF">KUCA_T00006027001</name>
</gene>
<dbReference type="InterPro" id="IPR045091">
    <property type="entry name" value="Mad2-like"/>
</dbReference>